<feature type="region of interest" description="Disordered" evidence="1">
    <location>
        <begin position="328"/>
        <end position="368"/>
    </location>
</feature>
<dbReference type="Pfam" id="PF00651">
    <property type="entry name" value="BTB"/>
    <property type="match status" value="1"/>
</dbReference>
<name>A0A8S1HDZ6_9PELO</name>
<accession>A0A8S1HDZ6</accession>
<protein>
    <recommendedName>
        <fullName evidence="6">BTB domain-containing protein</fullName>
    </recommendedName>
</protein>
<dbReference type="Proteomes" id="UP000835052">
    <property type="component" value="Unassembled WGS sequence"/>
</dbReference>
<evidence type="ECO:0000256" key="1">
    <source>
        <dbReference type="SAM" id="MobiDB-lite"/>
    </source>
</evidence>
<gene>
    <name evidence="4" type="ORF">CAUJ_LOCUS9384</name>
</gene>
<evidence type="ECO:0000259" key="2">
    <source>
        <dbReference type="Pfam" id="PF00651"/>
    </source>
</evidence>
<proteinExistence type="predicted"/>
<dbReference type="SUPFAM" id="SSF54695">
    <property type="entry name" value="POZ domain"/>
    <property type="match status" value="1"/>
</dbReference>
<feature type="domain" description="BTB" evidence="2">
    <location>
        <begin position="47"/>
        <end position="153"/>
    </location>
</feature>
<evidence type="ECO:0008006" key="6">
    <source>
        <dbReference type="Google" id="ProtNLM"/>
    </source>
</evidence>
<dbReference type="InterPro" id="IPR006342">
    <property type="entry name" value="FkbM_mtfrase"/>
</dbReference>
<evidence type="ECO:0000313" key="4">
    <source>
        <dbReference type="EMBL" id="CAD6193465.1"/>
    </source>
</evidence>
<feature type="domain" description="Methyltransferase FkbM" evidence="3">
    <location>
        <begin position="446"/>
        <end position="663"/>
    </location>
</feature>
<evidence type="ECO:0000313" key="5">
    <source>
        <dbReference type="Proteomes" id="UP000835052"/>
    </source>
</evidence>
<dbReference type="Gene3D" id="3.30.710.10">
    <property type="entry name" value="Potassium Channel Kv1.1, Chain A"/>
    <property type="match status" value="1"/>
</dbReference>
<reference evidence="4" key="1">
    <citation type="submission" date="2020-10" db="EMBL/GenBank/DDBJ databases">
        <authorList>
            <person name="Kikuchi T."/>
        </authorList>
    </citation>
    <scope>NUCLEOTIDE SEQUENCE</scope>
    <source>
        <strain evidence="4">NKZ352</strain>
    </source>
</reference>
<feature type="region of interest" description="Disordered" evidence="1">
    <location>
        <begin position="1"/>
        <end position="32"/>
    </location>
</feature>
<dbReference type="PANTHER" id="PTHR22989">
    <property type="entry name" value="UNCHARACTERIZED DUF13 C.ELEGANS"/>
    <property type="match status" value="1"/>
</dbReference>
<dbReference type="InterPro" id="IPR011333">
    <property type="entry name" value="SKP1/BTB/POZ_sf"/>
</dbReference>
<sequence>MRARSHSPRKPKPNSVMGSPKMKSKSKSPQKKHRAVINQLDYLNSQCHMEGCSVSIVVHSTRFLICRHQLCHASDYFKDLLQSKYGSEDFYVTVSSMSEPTPSTQFRWFVESSIPCPALKDISDETLETCMRLSRRFDAKGLEMRCTKFIVENACSRQPIVALCWLNWALKHKFDAQTQASCLPSVARLSLTALEQHRHMLTEKIFSDLLAAKLRGTYDKAVQVFRAIHRMDHFSVEVDRCPRCGRTRDGMRVKVNADPCRKQIGCDRCHRESCEIENKAGDDLQAFYQCPHGLVPLNSTTDECHCQIPNLAHHLGSRYYFRSENGTILNPPPLSPHTSRTFDPAEDTSERPGTSYKRQTSRDMDRREQRQSAVVVRLEMLVVSLQPEESVRRAEIVSFGSSVILSIAFFYIFTMLNAFTTTNIALLDKSSGCFEKKISKYYGQPKKLWERFSRAVSLCSPRLHSVELGAFANTDEFKVPLLAPSEDCVVLSLGIGKDVKAERRMRDRMSQCVFIGADPVNESNADLFSQVGKFYNVAVGHKNGSFRSYVLEDVYRYQEVAYMDLATFIKLNVNRKIVDQMMMDVEHAEYPVLPFLEKGGELSQRDIAINIEIHRPTSEDLQAFVGFLRRNSLSQQWIFINSEIHPFFKHIRLFMINGQNKECRRRFWEN</sequence>
<organism evidence="4 5">
    <name type="scientific">Caenorhabditis auriculariae</name>
    <dbReference type="NCBI Taxonomy" id="2777116"/>
    <lineage>
        <taxon>Eukaryota</taxon>
        <taxon>Metazoa</taxon>
        <taxon>Ecdysozoa</taxon>
        <taxon>Nematoda</taxon>
        <taxon>Chromadorea</taxon>
        <taxon>Rhabditida</taxon>
        <taxon>Rhabditina</taxon>
        <taxon>Rhabditomorpha</taxon>
        <taxon>Rhabditoidea</taxon>
        <taxon>Rhabditidae</taxon>
        <taxon>Peloderinae</taxon>
        <taxon>Caenorhabditis</taxon>
    </lineage>
</organism>
<dbReference type="EMBL" id="CAJGYM010000035">
    <property type="protein sequence ID" value="CAD6193465.1"/>
    <property type="molecule type" value="Genomic_DNA"/>
</dbReference>
<comment type="caution">
    <text evidence="4">The sequence shown here is derived from an EMBL/GenBank/DDBJ whole genome shotgun (WGS) entry which is preliminary data.</text>
</comment>
<feature type="compositionally biased region" description="Basic residues" evidence="1">
    <location>
        <begin position="22"/>
        <end position="32"/>
    </location>
</feature>
<dbReference type="PANTHER" id="PTHR22989:SF10">
    <property type="entry name" value="METHYLTRANSFERASE FKBM DOMAIN-CONTAINING PROTEIN"/>
    <property type="match status" value="1"/>
</dbReference>
<evidence type="ECO:0000259" key="3">
    <source>
        <dbReference type="Pfam" id="PF05050"/>
    </source>
</evidence>
<keyword evidence="5" id="KW-1185">Reference proteome</keyword>
<dbReference type="OrthoDB" id="5863975at2759"/>
<feature type="compositionally biased region" description="Basic residues" evidence="1">
    <location>
        <begin position="1"/>
        <end position="12"/>
    </location>
</feature>
<dbReference type="InterPro" id="IPR000210">
    <property type="entry name" value="BTB/POZ_dom"/>
</dbReference>
<dbReference type="Pfam" id="PF05050">
    <property type="entry name" value="Methyltransf_21"/>
    <property type="match status" value="1"/>
</dbReference>
<dbReference type="AlphaFoldDB" id="A0A8S1HDZ6"/>